<keyword evidence="3" id="KW-0647">Proteasome</keyword>
<dbReference type="GO" id="GO:0010498">
    <property type="term" value="P:proteasomal protein catabolic process"/>
    <property type="evidence" value="ECO:0007669"/>
    <property type="project" value="InterPro"/>
</dbReference>
<dbReference type="GO" id="GO:0070490">
    <property type="term" value="P:protein pupylation"/>
    <property type="evidence" value="ECO:0007669"/>
    <property type="project" value="TreeGrafter"/>
</dbReference>
<evidence type="ECO:0000313" key="3">
    <source>
        <dbReference type="EMBL" id="PTL37071.1"/>
    </source>
</evidence>
<dbReference type="GO" id="GO:0005524">
    <property type="term" value="F:ATP binding"/>
    <property type="evidence" value="ECO:0007669"/>
    <property type="project" value="TreeGrafter"/>
</dbReference>
<dbReference type="PANTHER" id="PTHR42307">
    <property type="entry name" value="PUP DEAMIDASE/DEPUPYLASE"/>
    <property type="match status" value="1"/>
</dbReference>
<keyword evidence="4" id="KW-1185">Reference proteome</keyword>
<gene>
    <name evidence="3" type="ORF">CLG94_00640</name>
</gene>
<dbReference type="PIRSF" id="PIRSF018077">
    <property type="entry name" value="UCP018077"/>
    <property type="match status" value="1"/>
</dbReference>
<evidence type="ECO:0000256" key="1">
    <source>
        <dbReference type="ARBA" id="ARBA00009114"/>
    </source>
</evidence>
<comment type="caution">
    <text evidence="3">The sequence shown here is derived from an EMBL/GenBank/DDBJ whole genome shotgun (WGS) entry which is preliminary data.</text>
</comment>
<dbReference type="PANTHER" id="PTHR42307:SF2">
    <property type="entry name" value="PUP DEAMIDASE_DEPUPYLASE"/>
    <property type="match status" value="1"/>
</dbReference>
<feature type="active site" description="Proton acceptor" evidence="2">
    <location>
        <position position="90"/>
    </location>
</feature>
<reference evidence="3 4" key="1">
    <citation type="submission" date="2017-09" db="EMBL/GenBank/DDBJ databases">
        <title>Bloom of a denitrifying methanotroph, Candidatus Methylomirabilis limnetica, in a deep stratified lake.</title>
        <authorList>
            <person name="Graf J.S."/>
            <person name="Marchant H.K."/>
            <person name="Tienken D."/>
            <person name="Hach P.F."/>
            <person name="Brand A."/>
            <person name="Schubert C.J."/>
            <person name="Kuypers M.M."/>
            <person name="Milucka J."/>
        </authorList>
    </citation>
    <scope>NUCLEOTIDE SEQUENCE [LARGE SCALE GENOMIC DNA]</scope>
    <source>
        <strain evidence="3 4">Zug</strain>
    </source>
</reference>
<dbReference type="Proteomes" id="UP000241436">
    <property type="component" value="Unassembled WGS sequence"/>
</dbReference>
<comment type="similarity">
    <text evidence="1">Belongs to the Pup ligase/Pup deamidase family. Pup deamidase subfamily.</text>
</comment>
<accession>A0A2T4U131</accession>
<dbReference type="GO" id="GO:0008233">
    <property type="term" value="F:peptidase activity"/>
    <property type="evidence" value="ECO:0007669"/>
    <property type="project" value="InterPro"/>
</dbReference>
<protein>
    <submittedName>
        <fullName evidence="3">Proteasome accessory factor PafA2</fullName>
    </submittedName>
</protein>
<dbReference type="EMBL" id="NVQC01000008">
    <property type="protein sequence ID" value="PTL37071.1"/>
    <property type="molecule type" value="Genomic_DNA"/>
</dbReference>
<reference evidence="4" key="2">
    <citation type="journal article" date="2018" name="Environ. Microbiol.">
        <title>Bloom of a denitrifying methanotroph, 'Candidatus Methylomirabilis limnetica', in a deep stratified lake.</title>
        <authorList>
            <person name="Graf J.S."/>
            <person name="Mayr M.J."/>
            <person name="Marchant H.K."/>
            <person name="Tienken D."/>
            <person name="Hach P.F."/>
            <person name="Brand A."/>
            <person name="Schubert C.J."/>
            <person name="Kuypers M.M."/>
            <person name="Milucka J."/>
        </authorList>
    </citation>
    <scope>NUCLEOTIDE SEQUENCE [LARGE SCALE GENOMIC DNA]</scope>
    <source>
        <strain evidence="4">Zug</strain>
    </source>
</reference>
<dbReference type="NCBIfam" id="TIGR03688">
    <property type="entry name" value="depupylase_Dop"/>
    <property type="match status" value="1"/>
</dbReference>
<sequence length="494" mass="56393">MAIEKIMGTETELGISARDPAGFDPVSGSSLLINSHRPIAEVRTMWDYVGENPLLDARGFEVSGDHERPSQADNRTINKPLRNGGRLYVDGAHPEYSTPECTNARDLVCYEKAGERIFELCLASANLTLPERQRIVIYKNNSDGKGNSYGHHENYLMERRVPFDQIVQGFAPFLVTRLIFAGAGKAGAENGADPCHYQISQRADFFESFIGLDTMAKRPIINTRDEPHADEEKYRRLHVIVGDSNMSEVATYLKVGTTAIVLAMIEDGFIKRDLTLEDPVRAIKEISHDVTCRRRVRLKRGKEFSAIEIQREYLDLAREYYQDRERSPQVADLLERWQHVLDQLALDPMTLHRELDWVIKHALITSYINRKGCSFDDHRVFMLDLQYHDLRRDKGLYFTLERQGYVERIVTDEEILLAMKTPPPDTRAYFRGMCLQKYPDEVYGTSWSSVVFDTGEASVKRVPMVDPLRGTQKLTAEVLERSDTAAELLENIAV</sequence>
<dbReference type="OrthoDB" id="9760627at2"/>
<evidence type="ECO:0000313" key="4">
    <source>
        <dbReference type="Proteomes" id="UP000241436"/>
    </source>
</evidence>
<evidence type="ECO:0000256" key="2">
    <source>
        <dbReference type="PIRSR" id="PIRSR018077-1"/>
    </source>
</evidence>
<dbReference type="AlphaFoldDB" id="A0A2T4U131"/>
<dbReference type="InterPro" id="IPR004347">
    <property type="entry name" value="Pup_ligase/deamidase"/>
</dbReference>
<name>A0A2T4U131_9BACT</name>
<dbReference type="RefSeq" id="WP_107560977.1">
    <property type="nucleotide sequence ID" value="NZ_NVQC01000008.1"/>
</dbReference>
<dbReference type="InterPro" id="IPR022366">
    <property type="entry name" value="Pup_deamidase"/>
</dbReference>
<organism evidence="3 4">
    <name type="scientific">Candidatus Methylomirabilis limnetica</name>
    <dbReference type="NCBI Taxonomy" id="2033718"/>
    <lineage>
        <taxon>Bacteria</taxon>
        <taxon>Candidatus Methylomirabilota</taxon>
        <taxon>Candidatus Methylomirabilia</taxon>
        <taxon>Candidatus Methylomirabilales</taxon>
        <taxon>Candidatus Methylomirabilaceae</taxon>
        <taxon>Candidatus Methylomirabilis</taxon>
    </lineage>
</organism>
<dbReference type="Pfam" id="PF03136">
    <property type="entry name" value="Pup_ligase"/>
    <property type="match status" value="1"/>
</dbReference>
<dbReference type="GO" id="GO:0016811">
    <property type="term" value="F:hydrolase activity, acting on carbon-nitrogen (but not peptide) bonds, in linear amides"/>
    <property type="evidence" value="ECO:0007669"/>
    <property type="project" value="InterPro"/>
</dbReference>
<dbReference type="GO" id="GO:0000502">
    <property type="term" value="C:proteasome complex"/>
    <property type="evidence" value="ECO:0007669"/>
    <property type="project" value="UniProtKB-KW"/>
</dbReference>
<dbReference type="GO" id="GO:0019941">
    <property type="term" value="P:modification-dependent protein catabolic process"/>
    <property type="evidence" value="ECO:0007669"/>
    <property type="project" value="InterPro"/>
</dbReference>
<proteinExistence type="inferred from homology"/>